<geneLocation type="plasmid" evidence="4 5">
    <name>unnamed6</name>
</geneLocation>
<dbReference type="SUPFAM" id="SSF53720">
    <property type="entry name" value="ALDH-like"/>
    <property type="match status" value="1"/>
</dbReference>
<evidence type="ECO:0000313" key="4">
    <source>
        <dbReference type="EMBL" id="QKS53969.1"/>
    </source>
</evidence>
<dbReference type="InterPro" id="IPR016162">
    <property type="entry name" value="Ald_DH_N"/>
</dbReference>
<dbReference type="OrthoDB" id="9772584at2"/>
<dbReference type="CDD" id="cd07103">
    <property type="entry name" value="ALDH_F5_SSADH_GabD"/>
    <property type="match status" value="1"/>
</dbReference>
<dbReference type="PANTHER" id="PTHR43353:SF5">
    <property type="entry name" value="SUCCINATE-SEMIALDEHYDE DEHYDROGENASE, MITOCHONDRIAL"/>
    <property type="match status" value="1"/>
</dbReference>
<dbReference type="AlphaFoldDB" id="A0A6N1ARC1"/>
<keyword evidence="5" id="KW-1185">Reference proteome</keyword>
<dbReference type="GO" id="GO:0009450">
    <property type="term" value="P:gamma-aminobutyric acid catabolic process"/>
    <property type="evidence" value="ECO:0007669"/>
    <property type="project" value="TreeGrafter"/>
</dbReference>
<name>A0A6N1ARC1_9PROT</name>
<dbReference type="InterPro" id="IPR050740">
    <property type="entry name" value="Aldehyde_DH_Superfamily"/>
</dbReference>
<feature type="domain" description="Aldehyde dehydrogenase" evidence="3">
    <location>
        <begin position="13"/>
        <end position="473"/>
    </location>
</feature>
<evidence type="ECO:0000256" key="2">
    <source>
        <dbReference type="ARBA" id="ARBA00023002"/>
    </source>
</evidence>
<dbReference type="KEGG" id="aoz:HUE56_26105"/>
<dbReference type="RefSeq" id="WP_149199622.1">
    <property type="nucleotide sequence ID" value="NZ_BSOV01000002.1"/>
</dbReference>
<dbReference type="Proteomes" id="UP000509702">
    <property type="component" value="Plasmid unnamed6"/>
</dbReference>
<dbReference type="Pfam" id="PF00171">
    <property type="entry name" value="Aldedh"/>
    <property type="match status" value="1"/>
</dbReference>
<dbReference type="GO" id="GO:0004777">
    <property type="term" value="F:succinate-semialdehyde dehydrogenase (NAD+) activity"/>
    <property type="evidence" value="ECO:0007669"/>
    <property type="project" value="TreeGrafter"/>
</dbReference>
<dbReference type="PANTHER" id="PTHR43353">
    <property type="entry name" value="SUCCINATE-SEMIALDEHYDE DEHYDROGENASE, MITOCHONDRIAL"/>
    <property type="match status" value="1"/>
</dbReference>
<dbReference type="Gene3D" id="3.40.309.10">
    <property type="entry name" value="Aldehyde Dehydrogenase, Chain A, domain 2"/>
    <property type="match status" value="1"/>
</dbReference>
<sequence>MNRRHDMLIGGEWRPASSRANYDIVDPATEEPIGSAAQAGAEDAAAAIVAANAGFEIWRRTGPWERSAVIRRIGALIGERREEIARLITEEIGKPLDQAHGEVQMTIDLFDWFADEARRIYGQVIEPRGLGSRQHVVFEPVGVVAAFTAWNFPVLLMSRKIAPALAAGCSIICRPAEEAPGAVLAVGRCCVEAGVPAGVVNILTGQPTDITPALLADPSVRKITFTGSVPVGKLLMRQSADTVKRVTMELGGHAPVIVHDDVDIEAVARKSVLAKFRNAGQVCASPTRFYVHESKADRFAELFAERARSMRLGHGLETGVDMGPLATRRRRDAVERMVEEARDSGVKAAAGAARPAHLKRGYFYEPTVFVDVPEDAAVMRDEPFGPIATISRFSSFDDVVRRANGLEYGLSGYVFTGSLARAHETAAALRVGVVGINTFVASNAETPFGGVKQSGFGREGGALGIRDYLDAKFINMELA</sequence>
<dbReference type="FunFam" id="3.40.309.10:FF:000009">
    <property type="entry name" value="Aldehyde dehydrogenase A"/>
    <property type="match status" value="1"/>
</dbReference>
<dbReference type="Gene3D" id="3.40.605.10">
    <property type="entry name" value="Aldehyde Dehydrogenase, Chain A, domain 1"/>
    <property type="match status" value="1"/>
</dbReference>
<comment type="similarity">
    <text evidence="1">Belongs to the aldehyde dehydrogenase family.</text>
</comment>
<gene>
    <name evidence="4" type="ORF">HUE56_26105</name>
</gene>
<reference evidence="4 5" key="1">
    <citation type="submission" date="2020-06" db="EMBL/GenBank/DDBJ databases">
        <title>Complete genome of Azosprillum oryzae KACC14407.</title>
        <authorList>
            <person name="Kim M."/>
            <person name="Park Y.-J."/>
            <person name="Shin J.-H."/>
        </authorList>
    </citation>
    <scope>NUCLEOTIDE SEQUENCE [LARGE SCALE GENOMIC DNA]</scope>
    <source>
        <strain evidence="4 5">KACC 14407</strain>
        <plasmid evidence="4 5">unnamed6</plasmid>
    </source>
</reference>
<dbReference type="EMBL" id="CP054621">
    <property type="protein sequence ID" value="QKS53969.1"/>
    <property type="molecule type" value="Genomic_DNA"/>
</dbReference>
<keyword evidence="4" id="KW-0614">Plasmid</keyword>
<dbReference type="InterPro" id="IPR015590">
    <property type="entry name" value="Aldehyde_DH_dom"/>
</dbReference>
<dbReference type="FunFam" id="3.40.605.10:FF:000007">
    <property type="entry name" value="NAD/NADP-dependent betaine aldehyde dehydrogenase"/>
    <property type="match status" value="1"/>
</dbReference>
<accession>A0A6N1ARC1</accession>
<dbReference type="InterPro" id="IPR016163">
    <property type="entry name" value="Ald_DH_C"/>
</dbReference>
<organism evidence="4 5">
    <name type="scientific">Azospirillum oryzae</name>
    <dbReference type="NCBI Taxonomy" id="286727"/>
    <lineage>
        <taxon>Bacteria</taxon>
        <taxon>Pseudomonadati</taxon>
        <taxon>Pseudomonadota</taxon>
        <taxon>Alphaproteobacteria</taxon>
        <taxon>Rhodospirillales</taxon>
        <taxon>Azospirillaceae</taxon>
        <taxon>Azospirillum</taxon>
    </lineage>
</organism>
<protein>
    <submittedName>
        <fullName evidence="4">NAD-dependent succinate-semialdehyde dehydrogenase</fullName>
    </submittedName>
</protein>
<evidence type="ECO:0000259" key="3">
    <source>
        <dbReference type="Pfam" id="PF00171"/>
    </source>
</evidence>
<proteinExistence type="inferred from homology"/>
<keyword evidence="2" id="KW-0560">Oxidoreductase</keyword>
<evidence type="ECO:0000313" key="5">
    <source>
        <dbReference type="Proteomes" id="UP000509702"/>
    </source>
</evidence>
<dbReference type="InterPro" id="IPR016161">
    <property type="entry name" value="Ald_DH/histidinol_DH"/>
</dbReference>
<evidence type="ECO:0000256" key="1">
    <source>
        <dbReference type="ARBA" id="ARBA00009986"/>
    </source>
</evidence>